<reference evidence="2" key="2">
    <citation type="submission" date="2020-09" db="EMBL/GenBank/DDBJ databases">
        <authorList>
            <person name="Sun Q."/>
            <person name="Kim S."/>
        </authorList>
    </citation>
    <scope>NUCLEOTIDE SEQUENCE</scope>
    <source>
        <strain evidence="2">KCTC 42249</strain>
    </source>
</reference>
<dbReference type="InterPro" id="IPR002347">
    <property type="entry name" value="SDR_fam"/>
</dbReference>
<dbReference type="SUPFAM" id="SSF51735">
    <property type="entry name" value="NAD(P)-binding Rossmann-fold domains"/>
    <property type="match status" value="1"/>
</dbReference>
<comment type="caution">
    <text evidence="2">The sequence shown here is derived from an EMBL/GenBank/DDBJ whole genome shotgun (WGS) entry which is preliminary data.</text>
</comment>
<dbReference type="InterPro" id="IPR036291">
    <property type="entry name" value="NAD(P)-bd_dom_sf"/>
</dbReference>
<dbReference type="AlphaFoldDB" id="A0A8J3DPP9"/>
<dbReference type="PRINTS" id="PR00081">
    <property type="entry name" value="GDHRDH"/>
</dbReference>
<evidence type="ECO:0000313" key="3">
    <source>
        <dbReference type="Proteomes" id="UP000630142"/>
    </source>
</evidence>
<gene>
    <name evidence="2" type="ORF">GCM10016234_11560</name>
</gene>
<dbReference type="Pfam" id="PF13561">
    <property type="entry name" value="adh_short_C2"/>
    <property type="match status" value="1"/>
</dbReference>
<dbReference type="CDD" id="cd05344">
    <property type="entry name" value="BKR_like_SDR_like"/>
    <property type="match status" value="1"/>
</dbReference>
<proteinExistence type="inferred from homology"/>
<keyword evidence="3" id="KW-1185">Reference proteome</keyword>
<dbReference type="Gene3D" id="3.40.50.720">
    <property type="entry name" value="NAD(P)-binding Rossmann-like Domain"/>
    <property type="match status" value="1"/>
</dbReference>
<dbReference type="PANTHER" id="PTHR42879">
    <property type="entry name" value="3-OXOACYL-(ACYL-CARRIER-PROTEIN) REDUCTASE"/>
    <property type="match status" value="1"/>
</dbReference>
<accession>A0A8J3DPP9</accession>
<protein>
    <submittedName>
        <fullName evidence="2">3-oxoacyl-ACP reductase</fullName>
    </submittedName>
</protein>
<dbReference type="RefSeq" id="WP_189502416.1">
    <property type="nucleotide sequence ID" value="NZ_BMZQ01000001.1"/>
</dbReference>
<reference evidence="2" key="1">
    <citation type="journal article" date="2014" name="Int. J. Syst. Evol. Microbiol.">
        <title>Complete genome sequence of Corynebacterium casei LMG S-19264T (=DSM 44701T), isolated from a smear-ripened cheese.</title>
        <authorList>
            <consortium name="US DOE Joint Genome Institute (JGI-PGF)"/>
            <person name="Walter F."/>
            <person name="Albersmeier A."/>
            <person name="Kalinowski J."/>
            <person name="Ruckert C."/>
        </authorList>
    </citation>
    <scope>NUCLEOTIDE SEQUENCE</scope>
    <source>
        <strain evidence="2">KCTC 42249</strain>
    </source>
</reference>
<dbReference type="PANTHER" id="PTHR42879:SF6">
    <property type="entry name" value="NADPH-DEPENDENT REDUCTASE BACG"/>
    <property type="match status" value="1"/>
</dbReference>
<evidence type="ECO:0000256" key="1">
    <source>
        <dbReference type="ARBA" id="ARBA00006484"/>
    </source>
</evidence>
<dbReference type="InterPro" id="IPR050259">
    <property type="entry name" value="SDR"/>
</dbReference>
<dbReference type="Proteomes" id="UP000630142">
    <property type="component" value="Unassembled WGS sequence"/>
</dbReference>
<dbReference type="EMBL" id="BMZQ01000001">
    <property type="protein sequence ID" value="GHD10094.1"/>
    <property type="molecule type" value="Genomic_DNA"/>
</dbReference>
<comment type="similarity">
    <text evidence="1">Belongs to the short-chain dehydrogenases/reductases (SDR) family.</text>
</comment>
<sequence length="259" mass="27443">MDLGLTGKKAIICASSRGLGRGCALALAEEGVDVVLNGRDPEPLAATAREIRDRFGVQVTEVAADVSTREGQQALLAACPNPDILVNNNGGPPSRDFRKLDRQAMLDGVTQNMVTPLELVQAVIDGMAERGFGRIVNITSLSIYMPIPGLDLSSGARAGLTAFLAGVAKTVANRNVTINGLLPGKFDTDRIRSTTQFAADKAGVPLEEFAERQRREIPAGRIGTPEEFGKACAFLCSEHAGYITGRNMILDGGLYPSAF</sequence>
<evidence type="ECO:0000313" key="2">
    <source>
        <dbReference type="EMBL" id="GHD10094.1"/>
    </source>
</evidence>
<name>A0A8J3DPP9_9HYPH</name>
<dbReference type="FunFam" id="3.40.50.720:FF:000642">
    <property type="entry name" value="Short-chain dehydrogenase/reductase SDR"/>
    <property type="match status" value="1"/>
</dbReference>
<organism evidence="2 3">
    <name type="scientific">Tianweitania populi</name>
    <dbReference type="NCBI Taxonomy" id="1607949"/>
    <lineage>
        <taxon>Bacteria</taxon>
        <taxon>Pseudomonadati</taxon>
        <taxon>Pseudomonadota</taxon>
        <taxon>Alphaproteobacteria</taxon>
        <taxon>Hyphomicrobiales</taxon>
        <taxon>Phyllobacteriaceae</taxon>
        <taxon>Tianweitania</taxon>
    </lineage>
</organism>